<dbReference type="InterPro" id="IPR004648">
    <property type="entry name" value="Oligpept_transpt"/>
</dbReference>
<evidence type="ECO:0008006" key="13">
    <source>
        <dbReference type="Google" id="ProtNLM"/>
    </source>
</evidence>
<dbReference type="GO" id="GO:0016020">
    <property type="term" value="C:membrane"/>
    <property type="evidence" value="ECO:0007669"/>
    <property type="project" value="UniProtKB-SubCell"/>
</dbReference>
<evidence type="ECO:0000256" key="5">
    <source>
        <dbReference type="ARBA" id="ARBA00022856"/>
    </source>
</evidence>
<dbReference type="NCBIfam" id="TIGR00728">
    <property type="entry name" value="OPT_sfam"/>
    <property type="match status" value="2"/>
</dbReference>
<keyword evidence="4 10" id="KW-0812">Transmembrane</keyword>
<feature type="region of interest" description="Disordered" evidence="9">
    <location>
        <begin position="288"/>
        <end position="307"/>
    </location>
</feature>
<feature type="transmembrane region" description="Helical" evidence="10">
    <location>
        <begin position="758"/>
        <end position="779"/>
    </location>
</feature>
<comment type="similarity">
    <text evidence="2">Belongs to the oligopeptide OPT transporter family.</text>
</comment>
<dbReference type="Pfam" id="PF03169">
    <property type="entry name" value="OPT"/>
    <property type="match status" value="1"/>
</dbReference>
<dbReference type="EMBL" id="SBHS01000005">
    <property type="protein sequence ID" value="TWU76657.1"/>
    <property type="molecule type" value="Genomic_DNA"/>
</dbReference>
<keyword evidence="3" id="KW-0813">Transport</keyword>
<feature type="transmembrane region" description="Helical" evidence="10">
    <location>
        <begin position="867"/>
        <end position="891"/>
    </location>
</feature>
<evidence type="ECO:0000256" key="3">
    <source>
        <dbReference type="ARBA" id="ARBA00022448"/>
    </source>
</evidence>
<dbReference type="AlphaFoldDB" id="A0A5C6GJ28"/>
<feature type="region of interest" description="Disordered" evidence="9">
    <location>
        <begin position="1"/>
        <end position="202"/>
    </location>
</feature>
<keyword evidence="6" id="KW-0653">Protein transport</keyword>
<feature type="transmembrane region" description="Helical" evidence="10">
    <location>
        <begin position="578"/>
        <end position="606"/>
    </location>
</feature>
<evidence type="ECO:0000256" key="6">
    <source>
        <dbReference type="ARBA" id="ARBA00022927"/>
    </source>
</evidence>
<evidence type="ECO:0000313" key="12">
    <source>
        <dbReference type="Proteomes" id="UP000317257"/>
    </source>
</evidence>
<evidence type="ECO:0000256" key="10">
    <source>
        <dbReference type="SAM" id="Phobius"/>
    </source>
</evidence>
<feature type="transmembrane region" description="Helical" evidence="10">
    <location>
        <begin position="1014"/>
        <end position="1038"/>
    </location>
</feature>
<feature type="transmembrane region" description="Helical" evidence="10">
    <location>
        <begin position="471"/>
        <end position="490"/>
    </location>
</feature>
<feature type="transmembrane region" description="Helical" evidence="10">
    <location>
        <begin position="447"/>
        <end position="465"/>
    </location>
</feature>
<reference evidence="12" key="1">
    <citation type="submission" date="2018-12" db="EMBL/GenBank/DDBJ databases">
        <title>The complete genome of Metarhizium rileyi, a key fungal pathogen of Lepidoptera.</title>
        <authorList>
            <person name="Binneck E."/>
            <person name="Lastra C.C.L."/>
            <person name="Sosa-Gomez D.R."/>
        </authorList>
    </citation>
    <scope>NUCLEOTIDE SEQUENCE [LARGE SCALE GENOMIC DNA]</scope>
    <source>
        <strain evidence="12">Cep018-CH2</strain>
    </source>
</reference>
<keyword evidence="7 10" id="KW-1133">Transmembrane helix</keyword>
<evidence type="ECO:0000313" key="11">
    <source>
        <dbReference type="EMBL" id="TWU76657.1"/>
    </source>
</evidence>
<dbReference type="GO" id="GO:0035673">
    <property type="term" value="F:oligopeptide transmembrane transporter activity"/>
    <property type="evidence" value="ECO:0007669"/>
    <property type="project" value="InterPro"/>
</dbReference>
<feature type="transmembrane region" description="Helical" evidence="10">
    <location>
        <begin position="511"/>
        <end position="536"/>
    </location>
</feature>
<evidence type="ECO:0000256" key="8">
    <source>
        <dbReference type="ARBA" id="ARBA00023136"/>
    </source>
</evidence>
<feature type="transmembrane region" description="Helical" evidence="10">
    <location>
        <begin position="938"/>
        <end position="957"/>
    </location>
</feature>
<protein>
    <recommendedName>
        <fullName evidence="13">Oligopeptide transporter OPT</fullName>
    </recommendedName>
</protein>
<dbReference type="GO" id="GO:0015031">
    <property type="term" value="P:protein transport"/>
    <property type="evidence" value="ECO:0007669"/>
    <property type="project" value="UniProtKB-KW"/>
</dbReference>
<feature type="region of interest" description="Disordered" evidence="9">
    <location>
        <begin position="255"/>
        <end position="277"/>
    </location>
</feature>
<feature type="compositionally biased region" description="Polar residues" evidence="9">
    <location>
        <begin position="707"/>
        <end position="721"/>
    </location>
</feature>
<feature type="transmembrane region" description="Helical" evidence="10">
    <location>
        <begin position="785"/>
        <end position="808"/>
    </location>
</feature>
<comment type="subcellular location">
    <subcellularLocation>
        <location evidence="1">Membrane</location>
        <topology evidence="1">Multi-pass membrane protein</topology>
    </subcellularLocation>
</comment>
<evidence type="ECO:0000256" key="2">
    <source>
        <dbReference type="ARBA" id="ARBA00008807"/>
    </source>
</evidence>
<feature type="compositionally biased region" description="Polar residues" evidence="9">
    <location>
        <begin position="178"/>
        <end position="199"/>
    </location>
</feature>
<feature type="compositionally biased region" description="Low complexity" evidence="9">
    <location>
        <begin position="60"/>
        <end position="80"/>
    </location>
</feature>
<feature type="transmembrane region" description="Helical" evidence="10">
    <location>
        <begin position="417"/>
        <end position="435"/>
    </location>
</feature>
<accession>A0A5C6GJ28</accession>
<dbReference type="PANTHER" id="PTHR22601">
    <property type="entry name" value="ISP4 LIKE PROTEIN"/>
    <property type="match status" value="1"/>
</dbReference>
<comment type="caution">
    <text evidence="11">The sequence shown here is derived from an EMBL/GenBank/DDBJ whole genome shotgun (WGS) entry which is preliminary data.</text>
</comment>
<keyword evidence="8 10" id="KW-0472">Membrane</keyword>
<evidence type="ECO:0000256" key="4">
    <source>
        <dbReference type="ARBA" id="ARBA00022692"/>
    </source>
</evidence>
<organism evidence="11 12">
    <name type="scientific">Metarhizium rileyi (strain RCEF 4871)</name>
    <name type="common">Nomuraea rileyi</name>
    <dbReference type="NCBI Taxonomy" id="1649241"/>
    <lineage>
        <taxon>Eukaryota</taxon>
        <taxon>Fungi</taxon>
        <taxon>Dikarya</taxon>
        <taxon>Ascomycota</taxon>
        <taxon>Pezizomycotina</taxon>
        <taxon>Sordariomycetes</taxon>
        <taxon>Hypocreomycetidae</taxon>
        <taxon>Hypocreales</taxon>
        <taxon>Clavicipitaceae</taxon>
        <taxon>Metarhizium</taxon>
    </lineage>
</organism>
<keyword evidence="5" id="KW-0571">Peptide transport</keyword>
<feature type="transmembrane region" description="Helical" evidence="10">
    <location>
        <begin position="343"/>
        <end position="361"/>
    </location>
</feature>
<dbReference type="Proteomes" id="UP000317257">
    <property type="component" value="Unassembled WGS sequence"/>
</dbReference>
<feature type="compositionally biased region" description="Low complexity" evidence="9">
    <location>
        <begin position="8"/>
        <end position="33"/>
    </location>
</feature>
<feature type="compositionally biased region" description="Low complexity" evidence="9">
    <location>
        <begin position="92"/>
        <end position="108"/>
    </location>
</feature>
<feature type="transmembrane region" description="Helical" evidence="10">
    <location>
        <begin position="548"/>
        <end position="566"/>
    </location>
</feature>
<gene>
    <name evidence="11" type="ORF">ED733_008398</name>
</gene>
<evidence type="ECO:0000256" key="1">
    <source>
        <dbReference type="ARBA" id="ARBA00004141"/>
    </source>
</evidence>
<name>A0A5C6GJ28_METRR</name>
<evidence type="ECO:0000256" key="7">
    <source>
        <dbReference type="ARBA" id="ARBA00022989"/>
    </source>
</evidence>
<dbReference type="NCBIfam" id="TIGR00727">
    <property type="entry name" value="ISP4_OPT"/>
    <property type="match status" value="1"/>
</dbReference>
<sequence>MGRRSNKSSSASTSISSKTTKAASATTLPLAPSIFNTSSSLSPPADTRVHESQFHEPGVPLQTLAAASSSTARSTASPTSSLPPQPSRTRRSSSAGPRESTSSASPLSRRPRRPRRPCSPPSAPTSTSASGHDPASPGLTEAIAEPPLGPLDLLDSQLDEADMASKKTPILRALDGSRSASSPYGSVTASQDGSPVSSDSELDNAHRLHRLGSQNRSQLSLSSRRSMTSWRSEDLDGAALISGLEGRFGLADSSFPSQILDHDKDNDENSSEDGPLLDDASAAAASTVEQEENSPHELVRASVPPTDDTTLSINTPRMWCLSAIFSILGSSTNLFFSLRYPSVAITPVIALLLVHPLGHLWDMLLTRPDDPDQVFVHGVRAQSENEGADQARPAKRRLSWRQWLAQGRWNEKEHTCVYVSSNVAFGFAFATDVIVEQTQFYNQPASVGYQLLLTISTQILGYGFAGMARRFLVRPSGMIWPGTLMSAAMFSTLHKQDNKPANGWTISRWKFFYIVWSGAFAFYFLPGLLMPALSYFSVITWFAPKNVVIANLFGVASGLGLFPLTFDWAQITYVGSPLLVPFWAAMNVIGGLAVVMWIIAPIFYYANVLYTSYLPMLSTGVFDNTGKIYQVSKILTPEFLFDRDAYQKYSRVFLPVTYMLSYGMQFAGLAALLTHTLCWHGKDIWRTWKRSMEEARQNGKPMYRPVSASQSQPISPSTGSLGSEDYSRMSASTSNVDNLISREDIHCRLMSRYKDAPLSWYLITFVSMTAIGMFIVEYYPVHLPWYGLLLSLAIGAIFFIPNGIIMAVTNQHSSIYLICQLICGVVFPGRPIANMVFVTYGYISSAQGIKFASDLKLGHYMKIPPRIMFLVQVVATLISSVTQIGVLNWMFTNVKGICTSDALNGFTCPIARVHFNGSILWGVVGPGEFFGPGATYRALVWCFPLGALLPIPLWLYARNRRGSVIRKVNLPVVFGAMSWIPPATGLNFSVWVVVCYVFNYLIKRRANAWWGKYTMTLSAALDSGLAFGIVVVFFGFMYPGWMKNFKWWGTEVYKQGCDWQACSYRTVPEGRTFGPDAW</sequence>
<feature type="region of interest" description="Disordered" evidence="9">
    <location>
        <begin position="701"/>
        <end position="726"/>
    </location>
</feature>
<proteinExistence type="inferred from homology"/>
<dbReference type="InterPro" id="IPR004813">
    <property type="entry name" value="OPT"/>
</dbReference>
<evidence type="ECO:0000256" key="9">
    <source>
        <dbReference type="SAM" id="MobiDB-lite"/>
    </source>
</evidence>